<reference evidence="1" key="1">
    <citation type="submission" date="2018-05" db="EMBL/GenBank/DDBJ databases">
        <title>Whole genome of Theropithecus gelada.</title>
        <authorList>
            <person name="Chiou K.L."/>
            <person name="Snyder-Mackler N."/>
        </authorList>
    </citation>
    <scope>NUCLEOTIDE SEQUENCE [LARGE SCALE GENOMIC DNA]</scope>
</reference>
<keyword evidence="2" id="KW-1185">Reference proteome</keyword>
<protein>
    <submittedName>
        <fullName evidence="1">Uncharacterized protein</fullName>
    </submittedName>
</protein>
<sequence length="54" mass="6189">VPEEPLVRTFHRLVSPFVGTQVIKTGATVSLQSLWLQDTQAGPVLWWWWFPGIL</sequence>
<evidence type="ECO:0000313" key="2">
    <source>
        <dbReference type="Proteomes" id="UP000694411"/>
    </source>
</evidence>
<reference evidence="1" key="2">
    <citation type="submission" date="2025-08" db="UniProtKB">
        <authorList>
            <consortium name="Ensembl"/>
        </authorList>
    </citation>
    <scope>IDENTIFICATION</scope>
</reference>
<accession>A0A8D2FA49</accession>
<reference evidence="1" key="3">
    <citation type="submission" date="2025-09" db="UniProtKB">
        <authorList>
            <consortium name="Ensembl"/>
        </authorList>
    </citation>
    <scope>IDENTIFICATION</scope>
</reference>
<organism evidence="1 2">
    <name type="scientific">Theropithecus gelada</name>
    <name type="common">Gelada baboon</name>
    <dbReference type="NCBI Taxonomy" id="9565"/>
    <lineage>
        <taxon>Eukaryota</taxon>
        <taxon>Metazoa</taxon>
        <taxon>Chordata</taxon>
        <taxon>Craniata</taxon>
        <taxon>Vertebrata</taxon>
        <taxon>Euteleostomi</taxon>
        <taxon>Mammalia</taxon>
        <taxon>Eutheria</taxon>
        <taxon>Euarchontoglires</taxon>
        <taxon>Primates</taxon>
        <taxon>Haplorrhini</taxon>
        <taxon>Catarrhini</taxon>
        <taxon>Cercopithecidae</taxon>
        <taxon>Cercopithecinae</taxon>
        <taxon>Theropithecus</taxon>
    </lineage>
</organism>
<dbReference type="AlphaFoldDB" id="A0A8D2FA49"/>
<evidence type="ECO:0000313" key="1">
    <source>
        <dbReference type="Ensembl" id="ENSTGEP00000017711.1"/>
    </source>
</evidence>
<proteinExistence type="predicted"/>
<dbReference type="Ensembl" id="ENSTGET00000021135.1">
    <property type="protein sequence ID" value="ENSTGEP00000017711.1"/>
    <property type="gene ID" value="ENSTGEG00000014328.1"/>
</dbReference>
<name>A0A8D2FA49_THEGE</name>
<dbReference type="Proteomes" id="UP000694411">
    <property type="component" value="Chromosome 5"/>
</dbReference>